<dbReference type="InterPro" id="IPR036874">
    <property type="entry name" value="Carbonic_anhydrase_sf"/>
</dbReference>
<protein>
    <recommendedName>
        <fullName evidence="3">carbonic anhydrase</fullName>
        <ecNumber evidence="3">4.2.1.1</ecNumber>
    </recommendedName>
</protein>
<dbReference type="Proteomes" id="UP000776651">
    <property type="component" value="Unassembled WGS sequence"/>
</dbReference>
<accession>A0ABS7JH62</accession>
<gene>
    <name evidence="8" type="ORF">K3177_04295</name>
</gene>
<dbReference type="Pfam" id="PF00484">
    <property type="entry name" value="Pro_CA"/>
    <property type="match status" value="1"/>
</dbReference>
<reference evidence="8 9" key="1">
    <citation type="submission" date="2021-08" db="EMBL/GenBank/DDBJ databases">
        <title>Comparative Genomics Analysis of the Genus Qipengyuania Reveals Extensive Genetic Diversity and Metabolic Versatility, Including the Description of Fifteen Novel Species.</title>
        <authorList>
            <person name="Liu Y."/>
        </authorList>
    </citation>
    <scope>NUCLEOTIDE SEQUENCE [LARGE SCALE GENOMIC DNA]</scope>
    <source>
        <strain evidence="8 9">GH25</strain>
    </source>
</reference>
<evidence type="ECO:0000256" key="2">
    <source>
        <dbReference type="ARBA" id="ARBA00006217"/>
    </source>
</evidence>
<keyword evidence="9" id="KW-1185">Reference proteome</keyword>
<evidence type="ECO:0000256" key="5">
    <source>
        <dbReference type="ARBA" id="ARBA00022833"/>
    </source>
</evidence>
<dbReference type="Gene3D" id="3.40.1050.10">
    <property type="entry name" value="Carbonic anhydrase"/>
    <property type="match status" value="1"/>
</dbReference>
<dbReference type="SMART" id="SM00947">
    <property type="entry name" value="Pro_CA"/>
    <property type="match status" value="1"/>
</dbReference>
<name>A0ABS7JH62_9SPHN</name>
<comment type="similarity">
    <text evidence="2">Belongs to the beta-class carbonic anhydrase family.</text>
</comment>
<evidence type="ECO:0000313" key="9">
    <source>
        <dbReference type="Proteomes" id="UP000776651"/>
    </source>
</evidence>
<evidence type="ECO:0000256" key="4">
    <source>
        <dbReference type="ARBA" id="ARBA00022723"/>
    </source>
</evidence>
<keyword evidence="4" id="KW-0479">Metal-binding</keyword>
<comment type="catalytic activity">
    <reaction evidence="7">
        <text>hydrogencarbonate + H(+) = CO2 + H2O</text>
        <dbReference type="Rhea" id="RHEA:10748"/>
        <dbReference type="ChEBI" id="CHEBI:15377"/>
        <dbReference type="ChEBI" id="CHEBI:15378"/>
        <dbReference type="ChEBI" id="CHEBI:16526"/>
        <dbReference type="ChEBI" id="CHEBI:17544"/>
        <dbReference type="EC" id="4.2.1.1"/>
    </reaction>
</comment>
<dbReference type="EC" id="4.2.1.1" evidence="3"/>
<dbReference type="InterPro" id="IPR001765">
    <property type="entry name" value="Carbonic_anhydrase"/>
</dbReference>
<evidence type="ECO:0000256" key="6">
    <source>
        <dbReference type="ARBA" id="ARBA00023239"/>
    </source>
</evidence>
<keyword evidence="6" id="KW-0456">Lyase</keyword>
<evidence type="ECO:0000256" key="3">
    <source>
        <dbReference type="ARBA" id="ARBA00012925"/>
    </source>
</evidence>
<dbReference type="RefSeq" id="WP_196847590.1">
    <property type="nucleotide sequence ID" value="NZ_JAIGNQ010000001.1"/>
</dbReference>
<organism evidence="8 9">
    <name type="scientific">Qipengyuania pacifica</name>
    <dbReference type="NCBI Taxonomy" id="2860199"/>
    <lineage>
        <taxon>Bacteria</taxon>
        <taxon>Pseudomonadati</taxon>
        <taxon>Pseudomonadota</taxon>
        <taxon>Alphaproteobacteria</taxon>
        <taxon>Sphingomonadales</taxon>
        <taxon>Erythrobacteraceae</taxon>
        <taxon>Qipengyuania</taxon>
    </lineage>
</organism>
<sequence>MKTIRELKLSNKAWSDEMRERKKDYFARQTVGQNPEVMWIGGSDSRVFPHQITQTRPGELFIHRNLANLVYSDDDNLMADLQHAVDDLKVAHIILCGIYGCNGMGAVLNGDATGHMHSWLRALREVYEENRLEIDSIEDPLDRQNRLAELNVREQLRRLSQLDIVRAALERGQDLTLHGWIYDLSNGRLTELFEVEPVSETSGFAMPLQDVPQMEDHLAVAE</sequence>
<evidence type="ECO:0000256" key="7">
    <source>
        <dbReference type="ARBA" id="ARBA00048348"/>
    </source>
</evidence>
<keyword evidence="5" id="KW-0862">Zinc</keyword>
<evidence type="ECO:0000313" key="8">
    <source>
        <dbReference type="EMBL" id="MBX7487728.1"/>
    </source>
</evidence>
<dbReference type="EMBL" id="JAIGNQ010000001">
    <property type="protein sequence ID" value="MBX7487728.1"/>
    <property type="molecule type" value="Genomic_DNA"/>
</dbReference>
<dbReference type="PANTHER" id="PTHR11002">
    <property type="entry name" value="CARBONIC ANHYDRASE"/>
    <property type="match status" value="1"/>
</dbReference>
<comment type="caution">
    <text evidence="8">The sequence shown here is derived from an EMBL/GenBank/DDBJ whole genome shotgun (WGS) entry which is preliminary data.</text>
</comment>
<dbReference type="PANTHER" id="PTHR11002:SF76">
    <property type="entry name" value="CARBONIC ANHYDRASE"/>
    <property type="match status" value="1"/>
</dbReference>
<comment type="cofactor">
    <cofactor evidence="1">
        <name>Zn(2+)</name>
        <dbReference type="ChEBI" id="CHEBI:29105"/>
    </cofactor>
</comment>
<dbReference type="CDD" id="cd00883">
    <property type="entry name" value="beta_CA_cladeA"/>
    <property type="match status" value="1"/>
</dbReference>
<proteinExistence type="inferred from homology"/>
<dbReference type="SUPFAM" id="SSF53056">
    <property type="entry name" value="beta-carbonic anhydrase, cab"/>
    <property type="match status" value="1"/>
</dbReference>
<evidence type="ECO:0000256" key="1">
    <source>
        <dbReference type="ARBA" id="ARBA00001947"/>
    </source>
</evidence>